<feature type="domain" description="Morc S5" evidence="5">
    <location>
        <begin position="256"/>
        <end position="339"/>
    </location>
</feature>
<dbReference type="GO" id="GO:0016887">
    <property type="term" value="F:ATP hydrolysis activity"/>
    <property type="evidence" value="ECO:0007669"/>
    <property type="project" value="InterPro"/>
</dbReference>
<dbReference type="EMBL" id="JAUJYN010000001">
    <property type="protein sequence ID" value="KAK1281453.1"/>
    <property type="molecule type" value="Genomic_DNA"/>
</dbReference>
<dbReference type="PANTHER" id="PTHR23336:SF44">
    <property type="entry name" value="PROTEIN MICRORCHIDIA 6"/>
    <property type="match status" value="1"/>
</dbReference>
<dbReference type="Proteomes" id="UP001179952">
    <property type="component" value="Unassembled WGS sequence"/>
</dbReference>
<keyword evidence="1" id="KW-0227">DNA damage</keyword>
<evidence type="ECO:0000256" key="4">
    <source>
        <dbReference type="SAM" id="MobiDB-lite"/>
    </source>
</evidence>
<comment type="caution">
    <text evidence="6">The sequence shown here is derived from an EMBL/GenBank/DDBJ whole genome shotgun (WGS) entry which is preliminary data.</text>
</comment>
<evidence type="ECO:0000256" key="3">
    <source>
        <dbReference type="SAM" id="Coils"/>
    </source>
</evidence>
<name>A0AAV9BZS8_ACOGR</name>
<keyword evidence="2" id="KW-0234">DNA repair</keyword>
<keyword evidence="7" id="KW-1185">Reference proteome</keyword>
<dbReference type="InterPro" id="IPR041006">
    <property type="entry name" value="Morc_S5"/>
</dbReference>
<keyword evidence="3" id="KW-0175">Coiled coil</keyword>
<reference evidence="6" key="1">
    <citation type="journal article" date="2023" name="Nat. Commun.">
        <title>Diploid and tetraploid genomes of Acorus and the evolution of monocots.</title>
        <authorList>
            <person name="Ma L."/>
            <person name="Liu K.W."/>
            <person name="Li Z."/>
            <person name="Hsiao Y.Y."/>
            <person name="Qi Y."/>
            <person name="Fu T."/>
            <person name="Tang G.D."/>
            <person name="Zhang D."/>
            <person name="Sun W.H."/>
            <person name="Liu D.K."/>
            <person name="Li Y."/>
            <person name="Chen G.Z."/>
            <person name="Liu X.D."/>
            <person name="Liao X.Y."/>
            <person name="Jiang Y.T."/>
            <person name="Yu X."/>
            <person name="Hao Y."/>
            <person name="Huang J."/>
            <person name="Zhao X.W."/>
            <person name="Ke S."/>
            <person name="Chen Y.Y."/>
            <person name="Wu W.L."/>
            <person name="Hsu J.L."/>
            <person name="Lin Y.F."/>
            <person name="Huang M.D."/>
            <person name="Li C.Y."/>
            <person name="Huang L."/>
            <person name="Wang Z.W."/>
            <person name="Zhao X."/>
            <person name="Zhong W.Y."/>
            <person name="Peng D.H."/>
            <person name="Ahmad S."/>
            <person name="Lan S."/>
            <person name="Zhang J.S."/>
            <person name="Tsai W.C."/>
            <person name="Van de Peer Y."/>
            <person name="Liu Z.J."/>
        </authorList>
    </citation>
    <scope>NUCLEOTIDE SEQUENCE</scope>
    <source>
        <strain evidence="6">SCP</strain>
    </source>
</reference>
<protein>
    <recommendedName>
        <fullName evidence="5">Morc S5 domain-containing protein</fullName>
    </recommendedName>
</protein>
<sequence length="529" mass="58912">MGPSDQLIYSSTCGSESDMNIASFVDSHDDNGVEVVDVKPVISDFNSNKRRALSEVGTINQPQFQKQTEIHHERISSAENTVECGAGTSFHRMPLPDAPSPTSTSSEFSKPLCQNFWKAGAYDPVPSAVNIPRTMAELLDNAVDEIENGATFVSIDRVTNPRDGSPALLIQEHQENMDAITVELFNALEAIVRRTLTQSVGLLSYTFLTKVGSDDIVVPMFDDIGCHGTKVIIYNLWHNDDGDMELDFDSDIEAPSLITTIGFLNEAPEVNIHGFNVYHKNRLILPFWQVLRSQNSGGSGVCGVLEANFIEPTHDKQGFEKSYIFQKLESRLKEMTLEYCGGNEDVEWTYCKFRKDKIRTETIGLSLKRVVGPEGAGATTGHKGVGRDQTWVIQVGRMQLIHPASEGTCGGSEDVEWTCCTSSMMEQSSVKYQTRVSGSGGQAIHKDTPESSERRAIDNEAKNQQWQEITRLTEVQNELLARCAKFENSVKDLQLRVEQLKRENEDAEMMCQKLLLESKSLEVVKLEKL</sequence>
<feature type="coiled-coil region" evidence="3">
    <location>
        <begin position="476"/>
        <end position="517"/>
    </location>
</feature>
<dbReference type="GO" id="GO:0005634">
    <property type="term" value="C:nucleus"/>
    <property type="evidence" value="ECO:0007669"/>
    <property type="project" value="TreeGrafter"/>
</dbReference>
<reference evidence="6" key="2">
    <citation type="submission" date="2023-06" db="EMBL/GenBank/DDBJ databases">
        <authorList>
            <person name="Ma L."/>
            <person name="Liu K.-W."/>
            <person name="Li Z."/>
            <person name="Hsiao Y.-Y."/>
            <person name="Qi Y."/>
            <person name="Fu T."/>
            <person name="Tang G."/>
            <person name="Zhang D."/>
            <person name="Sun W.-H."/>
            <person name="Liu D.-K."/>
            <person name="Li Y."/>
            <person name="Chen G.-Z."/>
            <person name="Liu X.-D."/>
            <person name="Liao X.-Y."/>
            <person name="Jiang Y.-T."/>
            <person name="Yu X."/>
            <person name="Hao Y."/>
            <person name="Huang J."/>
            <person name="Zhao X.-W."/>
            <person name="Ke S."/>
            <person name="Chen Y.-Y."/>
            <person name="Wu W.-L."/>
            <person name="Hsu J.-L."/>
            <person name="Lin Y.-F."/>
            <person name="Huang M.-D."/>
            <person name="Li C.-Y."/>
            <person name="Huang L."/>
            <person name="Wang Z.-W."/>
            <person name="Zhao X."/>
            <person name="Zhong W.-Y."/>
            <person name="Peng D.-H."/>
            <person name="Ahmad S."/>
            <person name="Lan S."/>
            <person name="Zhang J.-S."/>
            <person name="Tsai W.-C."/>
            <person name="Van De Peer Y."/>
            <person name="Liu Z.-J."/>
        </authorList>
    </citation>
    <scope>NUCLEOTIDE SEQUENCE</scope>
    <source>
        <strain evidence="6">SCP</strain>
        <tissue evidence="6">Leaves</tissue>
    </source>
</reference>
<evidence type="ECO:0000313" key="6">
    <source>
        <dbReference type="EMBL" id="KAK1281453.1"/>
    </source>
</evidence>
<feature type="region of interest" description="Disordered" evidence="4">
    <location>
        <begin position="434"/>
        <end position="458"/>
    </location>
</feature>
<evidence type="ECO:0000313" key="7">
    <source>
        <dbReference type="Proteomes" id="UP001179952"/>
    </source>
</evidence>
<dbReference type="GO" id="GO:0006281">
    <property type="term" value="P:DNA repair"/>
    <property type="evidence" value="ECO:0007669"/>
    <property type="project" value="UniProtKB-KW"/>
</dbReference>
<dbReference type="InterPro" id="IPR045261">
    <property type="entry name" value="MORC_ATPase"/>
</dbReference>
<gene>
    <name evidence="6" type="ORF">QJS04_geneDACA002782</name>
</gene>
<evidence type="ECO:0000256" key="1">
    <source>
        <dbReference type="ARBA" id="ARBA00022763"/>
    </source>
</evidence>
<feature type="compositionally biased region" description="Basic and acidic residues" evidence="4">
    <location>
        <begin position="444"/>
        <end position="458"/>
    </location>
</feature>
<proteinExistence type="predicted"/>
<evidence type="ECO:0000259" key="5">
    <source>
        <dbReference type="Pfam" id="PF17942"/>
    </source>
</evidence>
<dbReference type="Pfam" id="PF17942">
    <property type="entry name" value="Morc6_S5"/>
    <property type="match status" value="1"/>
</dbReference>
<organism evidence="6 7">
    <name type="scientific">Acorus gramineus</name>
    <name type="common">Dwarf sweet flag</name>
    <dbReference type="NCBI Taxonomy" id="55184"/>
    <lineage>
        <taxon>Eukaryota</taxon>
        <taxon>Viridiplantae</taxon>
        <taxon>Streptophyta</taxon>
        <taxon>Embryophyta</taxon>
        <taxon>Tracheophyta</taxon>
        <taxon>Spermatophyta</taxon>
        <taxon>Magnoliopsida</taxon>
        <taxon>Liliopsida</taxon>
        <taxon>Acoraceae</taxon>
        <taxon>Acorus</taxon>
    </lineage>
</organism>
<dbReference type="PANTHER" id="PTHR23336">
    <property type="entry name" value="ZINC FINGER CW-TYPE COILED-COIL DOMAIN PROTEIN 3"/>
    <property type="match status" value="1"/>
</dbReference>
<evidence type="ECO:0000256" key="2">
    <source>
        <dbReference type="ARBA" id="ARBA00023204"/>
    </source>
</evidence>
<dbReference type="AlphaFoldDB" id="A0AAV9BZS8"/>
<accession>A0AAV9BZS8</accession>